<keyword evidence="7 9" id="KW-1133">Transmembrane helix</keyword>
<dbReference type="InterPro" id="IPR036640">
    <property type="entry name" value="ABC1_TM_sf"/>
</dbReference>
<dbReference type="GO" id="GO:0005524">
    <property type="term" value="F:ATP binding"/>
    <property type="evidence" value="ECO:0007669"/>
    <property type="project" value="UniProtKB-KW"/>
</dbReference>
<dbReference type="InterPro" id="IPR039421">
    <property type="entry name" value="Type_1_exporter"/>
</dbReference>
<dbReference type="InterPro" id="IPR003439">
    <property type="entry name" value="ABC_transporter-like_ATP-bd"/>
</dbReference>
<feature type="transmembrane region" description="Helical" evidence="9">
    <location>
        <begin position="213"/>
        <end position="230"/>
    </location>
</feature>
<proteinExistence type="predicted"/>
<dbReference type="EMBL" id="JAULSN010000010">
    <property type="protein sequence ID" value="KAK3362017.1"/>
    <property type="molecule type" value="Genomic_DNA"/>
</dbReference>
<evidence type="ECO:0000256" key="7">
    <source>
        <dbReference type="ARBA" id="ARBA00022989"/>
    </source>
</evidence>
<dbReference type="SUPFAM" id="SSF52540">
    <property type="entry name" value="P-loop containing nucleoside triphosphate hydrolases"/>
    <property type="match status" value="1"/>
</dbReference>
<keyword evidence="5" id="KW-0547">Nucleotide-binding</keyword>
<evidence type="ECO:0000313" key="13">
    <source>
        <dbReference type="Proteomes" id="UP001287356"/>
    </source>
</evidence>
<evidence type="ECO:0000256" key="3">
    <source>
        <dbReference type="ARBA" id="ARBA00022475"/>
    </source>
</evidence>
<evidence type="ECO:0000256" key="6">
    <source>
        <dbReference type="ARBA" id="ARBA00022840"/>
    </source>
</evidence>
<dbReference type="Pfam" id="PF00664">
    <property type="entry name" value="ABC_membrane"/>
    <property type="match status" value="1"/>
</dbReference>
<dbReference type="GO" id="GO:0140359">
    <property type="term" value="F:ABC-type transporter activity"/>
    <property type="evidence" value="ECO:0007669"/>
    <property type="project" value="InterPro"/>
</dbReference>
<dbReference type="SUPFAM" id="SSF90123">
    <property type="entry name" value="ABC transporter transmembrane region"/>
    <property type="match status" value="1"/>
</dbReference>
<dbReference type="InterPro" id="IPR011527">
    <property type="entry name" value="ABC1_TM_dom"/>
</dbReference>
<comment type="caution">
    <text evidence="12">The sequence shown here is derived from an EMBL/GenBank/DDBJ whole genome shotgun (WGS) entry which is preliminary data.</text>
</comment>
<dbReference type="Gene3D" id="1.20.1560.10">
    <property type="entry name" value="ABC transporter type 1, transmembrane domain"/>
    <property type="match status" value="1"/>
</dbReference>
<dbReference type="InterPro" id="IPR003593">
    <property type="entry name" value="AAA+_ATPase"/>
</dbReference>
<dbReference type="Gene3D" id="3.40.50.300">
    <property type="entry name" value="P-loop containing nucleotide triphosphate hydrolases"/>
    <property type="match status" value="1"/>
</dbReference>
<evidence type="ECO:0000259" key="10">
    <source>
        <dbReference type="PROSITE" id="PS50893"/>
    </source>
</evidence>
<dbReference type="InterPro" id="IPR027417">
    <property type="entry name" value="P-loop_NTPase"/>
</dbReference>
<keyword evidence="6" id="KW-0067">ATP-binding</keyword>
<dbReference type="AlphaFoldDB" id="A0AAE0MYV7"/>
<accession>A0AAE0MYV7</accession>
<feature type="domain" description="ABC transporter" evidence="10">
    <location>
        <begin position="537"/>
        <end position="771"/>
    </location>
</feature>
<comment type="subcellular location">
    <subcellularLocation>
        <location evidence="1">Cell membrane</location>
        <topology evidence="1">Multi-pass membrane protein</topology>
    </subcellularLocation>
</comment>
<dbReference type="SMART" id="SM00382">
    <property type="entry name" value="AAA"/>
    <property type="match status" value="1"/>
</dbReference>
<dbReference type="GO" id="GO:0005886">
    <property type="term" value="C:plasma membrane"/>
    <property type="evidence" value="ECO:0007669"/>
    <property type="project" value="UniProtKB-SubCell"/>
</dbReference>
<organism evidence="12 13">
    <name type="scientific">Lasiosphaeria ovina</name>
    <dbReference type="NCBI Taxonomy" id="92902"/>
    <lineage>
        <taxon>Eukaryota</taxon>
        <taxon>Fungi</taxon>
        <taxon>Dikarya</taxon>
        <taxon>Ascomycota</taxon>
        <taxon>Pezizomycotina</taxon>
        <taxon>Sordariomycetes</taxon>
        <taxon>Sordariomycetidae</taxon>
        <taxon>Sordariales</taxon>
        <taxon>Lasiosphaeriaceae</taxon>
        <taxon>Lasiosphaeria</taxon>
    </lineage>
</organism>
<evidence type="ECO:0000256" key="2">
    <source>
        <dbReference type="ARBA" id="ARBA00022448"/>
    </source>
</evidence>
<dbReference type="InterPro" id="IPR017871">
    <property type="entry name" value="ABC_transporter-like_CS"/>
</dbReference>
<reference evidence="12" key="1">
    <citation type="journal article" date="2023" name="Mol. Phylogenet. Evol.">
        <title>Genome-scale phylogeny and comparative genomics of the fungal order Sordariales.</title>
        <authorList>
            <person name="Hensen N."/>
            <person name="Bonometti L."/>
            <person name="Westerberg I."/>
            <person name="Brannstrom I.O."/>
            <person name="Guillou S."/>
            <person name="Cros-Aarteil S."/>
            <person name="Calhoun S."/>
            <person name="Haridas S."/>
            <person name="Kuo A."/>
            <person name="Mondo S."/>
            <person name="Pangilinan J."/>
            <person name="Riley R."/>
            <person name="LaButti K."/>
            <person name="Andreopoulos B."/>
            <person name="Lipzen A."/>
            <person name="Chen C."/>
            <person name="Yan M."/>
            <person name="Daum C."/>
            <person name="Ng V."/>
            <person name="Clum A."/>
            <person name="Steindorff A."/>
            <person name="Ohm R.A."/>
            <person name="Martin F."/>
            <person name="Silar P."/>
            <person name="Natvig D.O."/>
            <person name="Lalanne C."/>
            <person name="Gautier V."/>
            <person name="Ament-Velasquez S.L."/>
            <person name="Kruys A."/>
            <person name="Hutchinson M.I."/>
            <person name="Powell A.J."/>
            <person name="Barry K."/>
            <person name="Miller A.N."/>
            <person name="Grigoriev I.V."/>
            <person name="Debuchy R."/>
            <person name="Gladieux P."/>
            <person name="Hiltunen Thoren M."/>
            <person name="Johannesson H."/>
        </authorList>
    </citation>
    <scope>NUCLEOTIDE SEQUENCE</scope>
    <source>
        <strain evidence="12">CBS 958.72</strain>
    </source>
</reference>
<keyword evidence="2" id="KW-0813">Transport</keyword>
<evidence type="ECO:0000259" key="11">
    <source>
        <dbReference type="PROSITE" id="PS50929"/>
    </source>
</evidence>
<reference evidence="12" key="2">
    <citation type="submission" date="2023-06" db="EMBL/GenBank/DDBJ databases">
        <authorList>
            <consortium name="Lawrence Berkeley National Laboratory"/>
            <person name="Haridas S."/>
            <person name="Hensen N."/>
            <person name="Bonometti L."/>
            <person name="Westerberg I."/>
            <person name="Brannstrom I.O."/>
            <person name="Guillou S."/>
            <person name="Cros-Aarteil S."/>
            <person name="Calhoun S."/>
            <person name="Kuo A."/>
            <person name="Mondo S."/>
            <person name="Pangilinan J."/>
            <person name="Riley R."/>
            <person name="Labutti K."/>
            <person name="Andreopoulos B."/>
            <person name="Lipzen A."/>
            <person name="Chen C."/>
            <person name="Yanf M."/>
            <person name="Daum C."/>
            <person name="Ng V."/>
            <person name="Clum A."/>
            <person name="Steindorff A."/>
            <person name="Ohm R."/>
            <person name="Martin F."/>
            <person name="Silar P."/>
            <person name="Natvig D."/>
            <person name="Lalanne C."/>
            <person name="Gautier V."/>
            <person name="Ament-Velasquez S.L."/>
            <person name="Kruys A."/>
            <person name="Hutchinson M.I."/>
            <person name="Powell A.J."/>
            <person name="Barry K."/>
            <person name="Miller A.N."/>
            <person name="Grigoriev I.V."/>
            <person name="Debuchy R."/>
            <person name="Gladieux P."/>
            <person name="Thoren M.H."/>
            <person name="Johannesson H."/>
        </authorList>
    </citation>
    <scope>NUCLEOTIDE SEQUENCE</scope>
    <source>
        <strain evidence="12">CBS 958.72</strain>
    </source>
</reference>
<dbReference type="PANTHER" id="PTHR24221">
    <property type="entry name" value="ATP-BINDING CASSETTE SUB-FAMILY B"/>
    <property type="match status" value="1"/>
</dbReference>
<feature type="transmembrane region" description="Helical" evidence="9">
    <location>
        <begin position="144"/>
        <end position="161"/>
    </location>
</feature>
<evidence type="ECO:0000256" key="5">
    <source>
        <dbReference type="ARBA" id="ARBA00022741"/>
    </source>
</evidence>
<dbReference type="PROSITE" id="PS50929">
    <property type="entry name" value="ABC_TM1F"/>
    <property type="match status" value="1"/>
</dbReference>
<evidence type="ECO:0000256" key="1">
    <source>
        <dbReference type="ARBA" id="ARBA00004651"/>
    </source>
</evidence>
<dbReference type="Pfam" id="PF00005">
    <property type="entry name" value="ABC_tran"/>
    <property type="match status" value="1"/>
</dbReference>
<keyword evidence="12" id="KW-0378">Hydrolase</keyword>
<sequence length="792" mass="88698">MRDCRRIGGYVLYFEVFGQLPTCFLPPIAGFGGSPCITANGYLGGRVPDVWRVGEGATIVKASEPRMYGRAVWRKAVIKQEPYGLIQRSAAPIKLDSSVLDSEGKYGNDLVLLNANTPWPLSLVVVDRKSARAINEMDAMNPNLLVASALLVVPALYLFVFPKRTGNPNLKDDKHQPLDGGRPRPATLRSTLSELRIFLPFLLPKDRGVQRKLIYWYSLVGVCLAIDRVVKLISPMLLRRIVDTLISAEPTTRLPWVEIFLFVLFRKIGTKVIGRVSRSYRRRALDELTDTISMTLYNKLLVQSSEYHESKEMGTVWRTVCDSGASTVYYFSHVTVNQLPVILDIALGIGACWKIFDGRMALAMVTIIVLYVGFSARIPPWNKEMLEEVIRLNQEASNIGLDTINNWQTVSYFNRTQHERSRYGKAVKASRESNIRFMRPVRSGDIIRQLVASIGVGAVCLLGCWQIQHSSRSAGDFVLLFQFWDDLFTPLDFLVNLLPSTERYLAESQKFIEILQLEPKVKDKEGATEFRLGNGSIEFDNVSFSYDGKRDAVKNVSFKAEGGKSIAIVGETGGGKSTLFKLLCRAYDVTGGSIKIDGQDLRDVTLESFRKHVSIVPQAIGVFNTTILDNLRYANLEATREEVEDACRAAALHKRILDFPNGYEEKVGEKGAKLSGGELQRMAIARALLRKSQIVLFDEATSNLDAETESRIQEYLRKWYTGRTVVVVAHRLATIANADLIISFKDGAIVEAGRHDELLAKRGYFHLLWEKQRLAWNPPKEGGEGRSLLASS</sequence>
<dbReference type="PROSITE" id="PS00211">
    <property type="entry name" value="ABC_TRANSPORTER_1"/>
    <property type="match status" value="1"/>
</dbReference>
<gene>
    <name evidence="12" type="ORF">B0T24DRAFT_640660</name>
</gene>
<evidence type="ECO:0000256" key="4">
    <source>
        <dbReference type="ARBA" id="ARBA00022692"/>
    </source>
</evidence>
<keyword evidence="4 9" id="KW-0812">Transmembrane</keyword>
<dbReference type="Proteomes" id="UP001287356">
    <property type="component" value="Unassembled WGS sequence"/>
</dbReference>
<protein>
    <submittedName>
        <fullName evidence="12">P-loop containing nucleoside triphosphate hydrolase protein</fullName>
    </submittedName>
</protein>
<keyword evidence="3" id="KW-1003">Cell membrane</keyword>
<keyword evidence="8 9" id="KW-0472">Membrane</keyword>
<dbReference type="FunFam" id="3.40.50.300:FF:000221">
    <property type="entry name" value="Multidrug ABC transporter ATP-binding protein"/>
    <property type="match status" value="1"/>
</dbReference>
<keyword evidence="13" id="KW-1185">Reference proteome</keyword>
<evidence type="ECO:0000256" key="9">
    <source>
        <dbReference type="SAM" id="Phobius"/>
    </source>
</evidence>
<feature type="domain" description="ABC transmembrane type-1" evidence="11">
    <location>
        <begin position="219"/>
        <end position="503"/>
    </location>
</feature>
<evidence type="ECO:0000256" key="8">
    <source>
        <dbReference type="ARBA" id="ARBA00023136"/>
    </source>
</evidence>
<dbReference type="PANTHER" id="PTHR24221:SF503">
    <property type="entry name" value="MITOCHONDRIAL POTASSIUM CHANNEL ATP-BINDING SUBUNIT"/>
    <property type="match status" value="1"/>
</dbReference>
<dbReference type="PROSITE" id="PS50893">
    <property type="entry name" value="ABC_TRANSPORTER_2"/>
    <property type="match status" value="1"/>
</dbReference>
<dbReference type="GO" id="GO:0016887">
    <property type="term" value="F:ATP hydrolysis activity"/>
    <property type="evidence" value="ECO:0007669"/>
    <property type="project" value="InterPro"/>
</dbReference>
<name>A0AAE0MYV7_9PEZI</name>
<evidence type="ECO:0000313" key="12">
    <source>
        <dbReference type="EMBL" id="KAK3362017.1"/>
    </source>
</evidence>